<evidence type="ECO:0000313" key="1">
    <source>
        <dbReference type="EMBL" id="GAW93384.1"/>
    </source>
</evidence>
<keyword evidence="2" id="KW-1185">Reference proteome</keyword>
<dbReference type="EMBL" id="BDGJ01000126">
    <property type="protein sequence ID" value="GAW93384.1"/>
    <property type="molecule type" value="Genomic_DNA"/>
</dbReference>
<dbReference type="Proteomes" id="UP000197032">
    <property type="component" value="Unassembled WGS sequence"/>
</dbReference>
<organism evidence="1 2">
    <name type="scientific">Calderihabitans maritimus</name>
    <dbReference type="NCBI Taxonomy" id="1246530"/>
    <lineage>
        <taxon>Bacteria</taxon>
        <taxon>Bacillati</taxon>
        <taxon>Bacillota</taxon>
        <taxon>Clostridia</taxon>
        <taxon>Neomoorellales</taxon>
        <taxon>Calderihabitantaceae</taxon>
        <taxon>Calderihabitans</taxon>
    </lineage>
</organism>
<comment type="caution">
    <text evidence="1">The sequence shown here is derived from an EMBL/GenBank/DDBJ whole genome shotgun (WGS) entry which is preliminary data.</text>
</comment>
<dbReference type="AlphaFoldDB" id="A0A1Z5HV47"/>
<sequence length="26" mass="2958">MGINKDHLLVELFKLAGKIALFLEIM</sequence>
<protein>
    <submittedName>
        <fullName evidence="1">Uncharacterized protein</fullName>
    </submittedName>
</protein>
<accession>A0A1Z5HV47</accession>
<proteinExistence type="predicted"/>
<evidence type="ECO:0000313" key="2">
    <source>
        <dbReference type="Proteomes" id="UP000197032"/>
    </source>
</evidence>
<gene>
    <name evidence="1" type="ORF">KKC1_25180</name>
</gene>
<reference evidence="2" key="1">
    <citation type="journal article" date="2017" name="Appl. Environ. Microbiol.">
        <title>Genomic analysis of Calderihabitans maritimus KKC1, a thermophilic hydrogenogenic carboxydotrophic bacterium isolated from marine sediment.</title>
        <authorList>
            <person name="Omae K."/>
            <person name="Yoneda Y."/>
            <person name="Fukuyama Y."/>
            <person name="Yoshida T."/>
            <person name="Sako Y."/>
        </authorList>
    </citation>
    <scope>NUCLEOTIDE SEQUENCE [LARGE SCALE GENOMIC DNA]</scope>
    <source>
        <strain evidence="2">KKC1</strain>
    </source>
</reference>
<name>A0A1Z5HV47_9FIRM</name>